<dbReference type="InterPro" id="IPR008979">
    <property type="entry name" value="Galactose-bd-like_sf"/>
</dbReference>
<dbReference type="Proteomes" id="UP000483802">
    <property type="component" value="Unassembled WGS sequence"/>
</dbReference>
<reference evidence="6 7" key="1">
    <citation type="submission" date="2019-11" db="EMBL/GenBank/DDBJ databases">
        <title>Streptomyces typhae sp. nov., a novel endophytic actinomycete isolated from the root of cattail pollen (Typha angustifolia L.).</title>
        <authorList>
            <person name="Peng C."/>
        </authorList>
    </citation>
    <scope>NUCLEOTIDE SEQUENCE [LARGE SCALE GENOMIC DNA]</scope>
    <source>
        <strain evidence="7">p1417</strain>
    </source>
</reference>
<evidence type="ECO:0000256" key="4">
    <source>
        <dbReference type="SAM" id="MobiDB-lite"/>
    </source>
</evidence>
<dbReference type="InterPro" id="IPR051913">
    <property type="entry name" value="GH2_Domain-Containing"/>
</dbReference>
<dbReference type="GO" id="GO:0005975">
    <property type="term" value="P:carbohydrate metabolic process"/>
    <property type="evidence" value="ECO:0007669"/>
    <property type="project" value="InterPro"/>
</dbReference>
<feature type="domain" description="PA14" evidence="5">
    <location>
        <begin position="102"/>
        <end position="246"/>
    </location>
</feature>
<dbReference type="Pfam" id="PF07691">
    <property type="entry name" value="PA14"/>
    <property type="match status" value="1"/>
</dbReference>
<dbReference type="SUPFAM" id="SSF56988">
    <property type="entry name" value="Anthrax protective antigen"/>
    <property type="match status" value="1"/>
</dbReference>
<dbReference type="EMBL" id="WPNZ01000004">
    <property type="protein sequence ID" value="MVO85061.1"/>
    <property type="molecule type" value="Genomic_DNA"/>
</dbReference>
<dbReference type="InterPro" id="IPR036156">
    <property type="entry name" value="Beta-gal/glucu_dom_sf"/>
</dbReference>
<evidence type="ECO:0000259" key="5">
    <source>
        <dbReference type="PROSITE" id="PS51820"/>
    </source>
</evidence>
<accession>A0A6L6WX14</accession>
<dbReference type="SUPFAM" id="SSF49785">
    <property type="entry name" value="Galactose-binding domain-like"/>
    <property type="match status" value="1"/>
</dbReference>
<dbReference type="Pfam" id="PF02836">
    <property type="entry name" value="Glyco_hydro_2_C"/>
    <property type="match status" value="1"/>
</dbReference>
<dbReference type="Gene3D" id="3.20.20.80">
    <property type="entry name" value="Glycosidases"/>
    <property type="match status" value="1"/>
</dbReference>
<evidence type="ECO:0000256" key="1">
    <source>
        <dbReference type="ARBA" id="ARBA00007401"/>
    </source>
</evidence>
<dbReference type="PANTHER" id="PTHR42732:SF2">
    <property type="entry name" value="BETA-MANNOSIDASE"/>
    <property type="match status" value="1"/>
</dbReference>
<dbReference type="Gene3D" id="2.60.120.260">
    <property type="entry name" value="Galactose-binding domain-like"/>
    <property type="match status" value="1"/>
</dbReference>
<dbReference type="SMART" id="SM00758">
    <property type="entry name" value="PA14"/>
    <property type="match status" value="1"/>
</dbReference>
<dbReference type="Gene3D" id="2.60.40.10">
    <property type="entry name" value="Immunoglobulins"/>
    <property type="match status" value="1"/>
</dbReference>
<dbReference type="PROSITE" id="PS51820">
    <property type="entry name" value="PA14"/>
    <property type="match status" value="1"/>
</dbReference>
<gene>
    <name evidence="6" type="ORF">GPA10_09895</name>
</gene>
<evidence type="ECO:0000256" key="2">
    <source>
        <dbReference type="ARBA" id="ARBA00022801"/>
    </source>
</evidence>
<dbReference type="InterPro" id="IPR013783">
    <property type="entry name" value="Ig-like_fold"/>
</dbReference>
<sequence length="943" mass="103508">MCAPAGRGVRRRSPRTLDSTPEPCCHANCRSFQRCTDSLYRLERRAATLPRQGGSVRLRRSGTLRHHLALLLTAALLSSGLAAASTATAAGDDPAATAGQGPEPQGLKGEYYTQSAPGAFDFHQLKATGFDRNIDFDNLEPRLGFATGKSDDATVRWTGKVVPEKSGAHTFSMIGDNGFRLWIDGKTVIDHWVDDWDREQTSEPVELTAGRAHDIKVEYFEHYGGSHLRLRWTEPGGSKKAIPQSAFRLPDGFDYDGATAATVQRDGRALKLEFGQELSAPPAGLADHLEAVIGGAKWPLDSARPDPSDPRALLVGLKQPVVGNKTGTARGTAELRYDGKGGLKGADGDLVDAFWSSGSNKSTYELRSKWADEVGPDNALPEYPRPQLKRADWRNLNGSWQFAGAAAGERPPVGRKLKEKILVPYPVESQLSGVQRHEDRMWYRRTFTVPAGWKVGGKRGEQRLKLNFGAVDWHAKVYVNGTEVADHKGGYDKFSADVTDALKPGRTQELIVGVYDPTDAPNGENPPVGKQRLDPSGIWYTPSSGIWQTVWMEPVARDHAESLKITPDVRGKQVTVEPRGVRAGVPVRAVAYAGRKRVASVSGRTGEPLRFTIAEPRLWSPDDPFLYDLRVTVGQGGRAGRTDTVRSYFGMRSLTVEKIDGTPRTVLNGRPTFLMATLDQGFWPDGLHTAPTDEALAYDLRMHKEMGFNSVRKHIKVEPDRWFYWADRLGLMVWQDMPSMRSDRNPGAAARAQFEHEMKQMIDEHASSPSVVMWVTFNEGWGQYDQARIAEQATAWDPTRLVNGMSGLNLGADGGKGDIMDEHGYPSPAIPPRPDGRRALVNGEYGGLGLAVPGHAWSVQQSYVDVDPAKYTEEYLTKLREVHALACKGGNGAVYTQISDVEGELNGLLTYDRKVVKPDVPRLRAAHEALIKDASQAPVRGCA</sequence>
<dbReference type="Pfam" id="PF02837">
    <property type="entry name" value="Glyco_hydro_2_N"/>
    <property type="match status" value="1"/>
</dbReference>
<keyword evidence="2 6" id="KW-0378">Hydrolase</keyword>
<dbReference type="InterPro" id="IPR006102">
    <property type="entry name" value="Ig-like_GH2"/>
</dbReference>
<evidence type="ECO:0000313" key="7">
    <source>
        <dbReference type="Proteomes" id="UP000483802"/>
    </source>
</evidence>
<evidence type="ECO:0000313" key="6">
    <source>
        <dbReference type="EMBL" id="MVO85061.1"/>
    </source>
</evidence>
<evidence type="ECO:0000256" key="3">
    <source>
        <dbReference type="ARBA" id="ARBA00023295"/>
    </source>
</evidence>
<proteinExistence type="inferred from homology"/>
<dbReference type="Pfam" id="PF00703">
    <property type="entry name" value="Glyco_hydro_2"/>
    <property type="match status" value="1"/>
</dbReference>
<feature type="region of interest" description="Disordered" evidence="4">
    <location>
        <begin position="91"/>
        <end position="110"/>
    </location>
</feature>
<dbReference type="SUPFAM" id="SSF51445">
    <property type="entry name" value="(Trans)glycosidases"/>
    <property type="match status" value="1"/>
</dbReference>
<name>A0A6L6WX14_9ACTN</name>
<organism evidence="6 7">
    <name type="scientific">Streptomyces typhae</name>
    <dbReference type="NCBI Taxonomy" id="2681492"/>
    <lineage>
        <taxon>Bacteria</taxon>
        <taxon>Bacillati</taxon>
        <taxon>Actinomycetota</taxon>
        <taxon>Actinomycetes</taxon>
        <taxon>Kitasatosporales</taxon>
        <taxon>Streptomycetaceae</taxon>
        <taxon>Streptomyces</taxon>
    </lineage>
</organism>
<dbReference type="Gene3D" id="3.90.182.10">
    <property type="entry name" value="Toxin - Anthrax Protective Antigen,domain 1"/>
    <property type="match status" value="1"/>
</dbReference>
<comment type="similarity">
    <text evidence="1">Belongs to the glycosyl hydrolase 2 family.</text>
</comment>
<dbReference type="InterPro" id="IPR011658">
    <property type="entry name" value="PA14_dom"/>
</dbReference>
<dbReference type="InterPro" id="IPR037524">
    <property type="entry name" value="PA14/GLEYA"/>
</dbReference>
<feature type="region of interest" description="Disordered" evidence="4">
    <location>
        <begin position="1"/>
        <end position="21"/>
    </location>
</feature>
<comment type="caution">
    <text evidence="6">The sequence shown here is derived from an EMBL/GenBank/DDBJ whole genome shotgun (WGS) entry which is preliminary data.</text>
</comment>
<dbReference type="AlphaFoldDB" id="A0A6L6WX14"/>
<dbReference type="InterPro" id="IPR006103">
    <property type="entry name" value="Glyco_hydro_2_cat"/>
</dbReference>
<dbReference type="SUPFAM" id="SSF49303">
    <property type="entry name" value="beta-Galactosidase/glucuronidase domain"/>
    <property type="match status" value="1"/>
</dbReference>
<dbReference type="PANTHER" id="PTHR42732">
    <property type="entry name" value="BETA-GALACTOSIDASE"/>
    <property type="match status" value="1"/>
</dbReference>
<dbReference type="GO" id="GO:0004553">
    <property type="term" value="F:hydrolase activity, hydrolyzing O-glycosyl compounds"/>
    <property type="evidence" value="ECO:0007669"/>
    <property type="project" value="InterPro"/>
</dbReference>
<dbReference type="InterPro" id="IPR017853">
    <property type="entry name" value="GH"/>
</dbReference>
<protein>
    <submittedName>
        <fullName evidence="6">Glycoside hydrolase family 2</fullName>
    </submittedName>
</protein>
<keyword evidence="7" id="KW-1185">Reference proteome</keyword>
<keyword evidence="3" id="KW-0326">Glycosidase</keyword>
<dbReference type="InterPro" id="IPR006104">
    <property type="entry name" value="Glyco_hydro_2_N"/>
</dbReference>